<evidence type="ECO:0000313" key="8">
    <source>
        <dbReference type="EMBL" id="QBD77129.1"/>
    </source>
</evidence>
<feature type="transmembrane region" description="Helical" evidence="6">
    <location>
        <begin position="439"/>
        <end position="457"/>
    </location>
</feature>
<evidence type="ECO:0000256" key="1">
    <source>
        <dbReference type="ARBA" id="ARBA00004651"/>
    </source>
</evidence>
<dbReference type="PANTHER" id="PTHR42718">
    <property type="entry name" value="MAJOR FACILITATOR SUPERFAMILY MULTIDRUG TRANSPORTER MFSC"/>
    <property type="match status" value="1"/>
</dbReference>
<evidence type="ECO:0000256" key="4">
    <source>
        <dbReference type="ARBA" id="ARBA00022989"/>
    </source>
</evidence>
<feature type="transmembrane region" description="Helical" evidence="6">
    <location>
        <begin position="236"/>
        <end position="263"/>
    </location>
</feature>
<feature type="transmembrane region" description="Helical" evidence="6">
    <location>
        <begin position="395"/>
        <end position="412"/>
    </location>
</feature>
<evidence type="ECO:0000259" key="7">
    <source>
        <dbReference type="PROSITE" id="PS50850"/>
    </source>
</evidence>
<dbReference type="PANTHER" id="PTHR42718:SF9">
    <property type="entry name" value="MAJOR FACILITATOR SUPERFAMILY MULTIDRUG TRANSPORTER MFSC"/>
    <property type="match status" value="1"/>
</dbReference>
<evidence type="ECO:0000256" key="5">
    <source>
        <dbReference type="ARBA" id="ARBA00023136"/>
    </source>
</evidence>
<dbReference type="InterPro" id="IPR020846">
    <property type="entry name" value="MFS_dom"/>
</dbReference>
<sequence>MVSLHVAKKWRFSMFTVHQKGQAPSTNSSVLPWWLIGTIAVGTLLNPLNSSMISVSLFRLGSAFHITIASATWLISSFYLAAAVGQPLMGRLADLIGPRRIFCLGLVLVGITGLLAPWAPAFGWLVVLRVFQALGTSAAYPAGLALLRAQTRRIAGEGAKTPAAALGAISITSNVSAALGPTLGGVLMLMANWQAIFLINVPLVIIGLILAFLLLPRDEPMQPEEREPIRLHAITLSQIVRVLDVPGIILFSGTLTSLLVFLLALNNPFWLLLPTALVLLLLLLLWEYRTQAPFFNVRVLLSNRQLAKVYIQFAAVNFVFYSLFFGLPLWFEKARGFSPTLSGIIMLPFAGIGVLATFAAIQILRRSGIRLALLLGALALSIGTLLLLFLDTKTAVILLLAVIVILGIPNGLQNLGLQAALYAAAPAHEMGAAAGQFQTFRYVGSILSTSLLGLLFGGTITNGGLHMLAAALACISILLLIEAGRMRSPTNKSAQD</sequence>
<dbReference type="EMBL" id="CP035758">
    <property type="protein sequence ID" value="QBD77129.1"/>
    <property type="molecule type" value="Genomic_DNA"/>
</dbReference>
<evidence type="ECO:0000313" key="9">
    <source>
        <dbReference type="Proteomes" id="UP000290365"/>
    </source>
</evidence>
<gene>
    <name evidence="8" type="ORF">EPA93_14415</name>
</gene>
<keyword evidence="3 6" id="KW-0812">Transmembrane</keyword>
<feature type="transmembrane region" description="Helical" evidence="6">
    <location>
        <begin position="168"/>
        <end position="189"/>
    </location>
</feature>
<dbReference type="InterPro" id="IPR036259">
    <property type="entry name" value="MFS_trans_sf"/>
</dbReference>
<feature type="transmembrane region" description="Helical" evidence="6">
    <location>
        <begin position="269"/>
        <end position="288"/>
    </location>
</feature>
<organism evidence="8 9">
    <name type="scientific">Ktedonosporobacter rubrisoli</name>
    <dbReference type="NCBI Taxonomy" id="2509675"/>
    <lineage>
        <taxon>Bacteria</taxon>
        <taxon>Bacillati</taxon>
        <taxon>Chloroflexota</taxon>
        <taxon>Ktedonobacteria</taxon>
        <taxon>Ktedonobacterales</taxon>
        <taxon>Ktedonosporobacteraceae</taxon>
        <taxon>Ktedonosporobacter</taxon>
    </lineage>
</organism>
<dbReference type="PROSITE" id="PS50850">
    <property type="entry name" value="MFS"/>
    <property type="match status" value="1"/>
</dbReference>
<dbReference type="OrthoDB" id="102502at2"/>
<keyword evidence="5 6" id="KW-0472">Membrane</keyword>
<name>A0A4P6JP43_KTERU</name>
<keyword evidence="9" id="KW-1185">Reference proteome</keyword>
<feature type="transmembrane region" description="Helical" evidence="6">
    <location>
        <begin position="60"/>
        <end position="81"/>
    </location>
</feature>
<dbReference type="KEGG" id="kbs:EPA93_14415"/>
<evidence type="ECO:0000256" key="3">
    <source>
        <dbReference type="ARBA" id="ARBA00022692"/>
    </source>
</evidence>
<reference evidence="8 9" key="1">
    <citation type="submission" date="2019-01" db="EMBL/GenBank/DDBJ databases">
        <title>Ktedonosporobacter rubrisoli SCAWS-G2.</title>
        <authorList>
            <person name="Huang Y."/>
            <person name="Yan B."/>
        </authorList>
    </citation>
    <scope>NUCLEOTIDE SEQUENCE [LARGE SCALE GENOMIC DNA]</scope>
    <source>
        <strain evidence="8 9">SCAWS-G2</strain>
    </source>
</reference>
<keyword evidence="4 6" id="KW-1133">Transmembrane helix</keyword>
<dbReference type="Gene3D" id="1.20.1720.10">
    <property type="entry name" value="Multidrug resistance protein D"/>
    <property type="match status" value="1"/>
</dbReference>
<dbReference type="GO" id="GO:0022857">
    <property type="term" value="F:transmembrane transporter activity"/>
    <property type="evidence" value="ECO:0007669"/>
    <property type="project" value="InterPro"/>
</dbReference>
<dbReference type="Proteomes" id="UP000290365">
    <property type="component" value="Chromosome"/>
</dbReference>
<feature type="domain" description="Major facilitator superfamily (MFS) profile" evidence="7">
    <location>
        <begin position="35"/>
        <end position="488"/>
    </location>
</feature>
<feature type="transmembrane region" description="Helical" evidence="6">
    <location>
        <begin position="343"/>
        <end position="364"/>
    </location>
</feature>
<keyword evidence="2" id="KW-0813">Transport</keyword>
<dbReference type="Pfam" id="PF07690">
    <property type="entry name" value="MFS_1"/>
    <property type="match status" value="1"/>
</dbReference>
<evidence type="ECO:0000256" key="2">
    <source>
        <dbReference type="ARBA" id="ARBA00022448"/>
    </source>
</evidence>
<feature type="transmembrane region" description="Helical" evidence="6">
    <location>
        <begin position="195"/>
        <end position="215"/>
    </location>
</feature>
<dbReference type="SUPFAM" id="SSF103473">
    <property type="entry name" value="MFS general substrate transporter"/>
    <property type="match status" value="1"/>
</dbReference>
<proteinExistence type="predicted"/>
<comment type="subcellular location">
    <subcellularLocation>
        <location evidence="1">Cell membrane</location>
        <topology evidence="1">Multi-pass membrane protein</topology>
    </subcellularLocation>
</comment>
<protein>
    <submittedName>
        <fullName evidence="8">MFS transporter</fullName>
    </submittedName>
</protein>
<evidence type="ECO:0000256" key="6">
    <source>
        <dbReference type="SAM" id="Phobius"/>
    </source>
</evidence>
<feature type="transmembrane region" description="Helical" evidence="6">
    <location>
        <begin position="126"/>
        <end position="147"/>
    </location>
</feature>
<feature type="transmembrane region" description="Helical" evidence="6">
    <location>
        <begin position="30"/>
        <end position="48"/>
    </location>
</feature>
<feature type="transmembrane region" description="Helical" evidence="6">
    <location>
        <begin position="371"/>
        <end position="389"/>
    </location>
</feature>
<accession>A0A4P6JP43</accession>
<dbReference type="Gene3D" id="1.20.1250.20">
    <property type="entry name" value="MFS general substrate transporter like domains"/>
    <property type="match status" value="1"/>
</dbReference>
<dbReference type="GO" id="GO:0005886">
    <property type="term" value="C:plasma membrane"/>
    <property type="evidence" value="ECO:0007669"/>
    <property type="project" value="UniProtKB-SubCell"/>
</dbReference>
<feature type="transmembrane region" description="Helical" evidence="6">
    <location>
        <begin position="101"/>
        <end position="120"/>
    </location>
</feature>
<dbReference type="InterPro" id="IPR011701">
    <property type="entry name" value="MFS"/>
</dbReference>
<feature type="transmembrane region" description="Helical" evidence="6">
    <location>
        <begin position="309"/>
        <end position="331"/>
    </location>
</feature>
<dbReference type="CDD" id="cd17321">
    <property type="entry name" value="MFS_MMR_MDR_like"/>
    <property type="match status" value="1"/>
</dbReference>
<feature type="transmembrane region" description="Helical" evidence="6">
    <location>
        <begin position="463"/>
        <end position="481"/>
    </location>
</feature>
<dbReference type="AlphaFoldDB" id="A0A4P6JP43"/>